<dbReference type="PANTHER" id="PTHR21666">
    <property type="entry name" value="PEPTIDASE-RELATED"/>
    <property type="match status" value="1"/>
</dbReference>
<evidence type="ECO:0000259" key="1">
    <source>
        <dbReference type="Pfam" id="PF01551"/>
    </source>
</evidence>
<dbReference type="EMBL" id="CAEZSE010000101">
    <property type="protein sequence ID" value="CAB4536497.1"/>
    <property type="molecule type" value="Genomic_DNA"/>
</dbReference>
<dbReference type="InterPro" id="IPR011055">
    <property type="entry name" value="Dup_hybrid_motif"/>
</dbReference>
<dbReference type="Pfam" id="PF01551">
    <property type="entry name" value="Peptidase_M23"/>
    <property type="match status" value="1"/>
</dbReference>
<gene>
    <name evidence="2" type="ORF">UFOPK1353_00691</name>
    <name evidence="3" type="ORF">UFOPK3026_00766</name>
</gene>
<reference evidence="2" key="1">
    <citation type="submission" date="2020-05" db="EMBL/GenBank/DDBJ databases">
        <authorList>
            <person name="Chiriac C."/>
            <person name="Salcher M."/>
            <person name="Ghai R."/>
            <person name="Kavagutti S V."/>
        </authorList>
    </citation>
    <scope>NUCLEOTIDE SEQUENCE</scope>
</reference>
<dbReference type="EMBL" id="CAFAAP010000104">
    <property type="protein sequence ID" value="CAB4805136.1"/>
    <property type="molecule type" value="Genomic_DNA"/>
</dbReference>
<sequence>MFKRLILAVVMFSVILSSSVFASSGDTNSQNTKSGFQYVFPFSKVRVTYPRDHIDYPATDVEGCYAHVLAPTSGIVIDAETKDIWDEKLDVPGTRGGLTVTIHGDDRVRYFFSHLGRVKVTVGDRVEPGQWIGVMGSSGNARVTRCHTHFGISRICPQSEYKVLQGEIWPWRFLDAWRSGINKSPVSAKNRVIKESPAACELAAAQS</sequence>
<dbReference type="SUPFAM" id="SSF51261">
    <property type="entry name" value="Duplicated hybrid motif"/>
    <property type="match status" value="1"/>
</dbReference>
<protein>
    <submittedName>
        <fullName evidence="2">Unannotated protein</fullName>
    </submittedName>
</protein>
<dbReference type="InterPro" id="IPR050570">
    <property type="entry name" value="Cell_wall_metabolism_enzyme"/>
</dbReference>
<evidence type="ECO:0000313" key="3">
    <source>
        <dbReference type="EMBL" id="CAB4805136.1"/>
    </source>
</evidence>
<accession>A0A6J6BCT3</accession>
<dbReference type="PANTHER" id="PTHR21666:SF270">
    <property type="entry name" value="MUREIN HYDROLASE ACTIVATOR ENVC"/>
    <property type="match status" value="1"/>
</dbReference>
<dbReference type="AlphaFoldDB" id="A0A6J6BCT3"/>
<dbReference type="CDD" id="cd12797">
    <property type="entry name" value="M23_peptidase"/>
    <property type="match status" value="1"/>
</dbReference>
<dbReference type="InterPro" id="IPR016047">
    <property type="entry name" value="M23ase_b-sheet_dom"/>
</dbReference>
<dbReference type="GO" id="GO:0004222">
    <property type="term" value="F:metalloendopeptidase activity"/>
    <property type="evidence" value="ECO:0007669"/>
    <property type="project" value="TreeGrafter"/>
</dbReference>
<evidence type="ECO:0000313" key="2">
    <source>
        <dbReference type="EMBL" id="CAB4536497.1"/>
    </source>
</evidence>
<name>A0A6J6BCT3_9ZZZZ</name>
<dbReference type="Gene3D" id="2.70.70.10">
    <property type="entry name" value="Glucose Permease (Domain IIA)"/>
    <property type="match status" value="1"/>
</dbReference>
<feature type="domain" description="M23ase beta-sheet core" evidence="1">
    <location>
        <begin position="66"/>
        <end position="153"/>
    </location>
</feature>
<organism evidence="2">
    <name type="scientific">freshwater metagenome</name>
    <dbReference type="NCBI Taxonomy" id="449393"/>
    <lineage>
        <taxon>unclassified sequences</taxon>
        <taxon>metagenomes</taxon>
        <taxon>ecological metagenomes</taxon>
    </lineage>
</organism>
<proteinExistence type="predicted"/>